<sequence>MLTQSPQPLRQSLIPSLIALLCIVAVGGLQIPQLNQLQGKGETPSPIELQRQIEAEKVRLNLLQKVPTFGFDNLVADWVFLNFLQYFGDDEARDVTGYQLSPEYFEVILARDPRFLDAYFFLSGSTSLYAGMPDRSVELMEQGLQQLSPKVPRESYYIWRYKAIDELLFLGDAQAARQSFEKAAEWASTYEDEESQYIASISRQTAQFLARNPSSKSAQVSAWSMVLQNAMDDRTRQRAINQIEALGGKVVITPEGAVKIQLPQQD</sequence>
<accession>B4VTC0</accession>
<dbReference type="Proteomes" id="UP000003835">
    <property type="component" value="Unassembled WGS sequence"/>
</dbReference>
<evidence type="ECO:0008006" key="4">
    <source>
        <dbReference type="Google" id="ProtNLM"/>
    </source>
</evidence>
<dbReference type="eggNOG" id="COG0457">
    <property type="taxonomic scope" value="Bacteria"/>
</dbReference>
<protein>
    <recommendedName>
        <fullName evidence="4">Tetratricopeptide repeat domain protein</fullName>
    </recommendedName>
</protein>
<dbReference type="HOGENOM" id="CLU_086346_0_0_3"/>
<name>B4VTC0_9CYAN</name>
<feature type="transmembrane region" description="Helical" evidence="1">
    <location>
        <begin position="12"/>
        <end position="31"/>
    </location>
</feature>
<keyword evidence="1" id="KW-0472">Membrane</keyword>
<evidence type="ECO:0000313" key="3">
    <source>
        <dbReference type="Proteomes" id="UP000003835"/>
    </source>
</evidence>
<gene>
    <name evidence="2" type="ORF">MC7420_696</name>
</gene>
<dbReference type="AlphaFoldDB" id="B4VTC0"/>
<evidence type="ECO:0000313" key="2">
    <source>
        <dbReference type="EMBL" id="EDX74822.1"/>
    </source>
</evidence>
<dbReference type="STRING" id="118168.MC7420_696"/>
<dbReference type="OrthoDB" id="480631at2"/>
<reference evidence="2 3" key="1">
    <citation type="submission" date="2008-07" db="EMBL/GenBank/DDBJ databases">
        <authorList>
            <person name="Tandeau de Marsac N."/>
            <person name="Ferriera S."/>
            <person name="Johnson J."/>
            <person name="Kravitz S."/>
            <person name="Beeson K."/>
            <person name="Sutton G."/>
            <person name="Rogers Y.-H."/>
            <person name="Friedman R."/>
            <person name="Frazier M."/>
            <person name="Venter J.C."/>
        </authorList>
    </citation>
    <scope>NUCLEOTIDE SEQUENCE [LARGE SCALE GENOMIC DNA]</scope>
    <source>
        <strain evidence="2 3">PCC 7420</strain>
    </source>
</reference>
<keyword evidence="1" id="KW-0812">Transmembrane</keyword>
<keyword evidence="3" id="KW-1185">Reference proteome</keyword>
<dbReference type="EMBL" id="DS989851">
    <property type="protein sequence ID" value="EDX74822.1"/>
    <property type="molecule type" value="Genomic_DNA"/>
</dbReference>
<proteinExistence type="predicted"/>
<dbReference type="RefSeq" id="WP_006101642.1">
    <property type="nucleotide sequence ID" value="NZ_DS989851.1"/>
</dbReference>
<organism evidence="2 3">
    <name type="scientific">Coleofasciculus chthonoplastes PCC 7420</name>
    <dbReference type="NCBI Taxonomy" id="118168"/>
    <lineage>
        <taxon>Bacteria</taxon>
        <taxon>Bacillati</taxon>
        <taxon>Cyanobacteriota</taxon>
        <taxon>Cyanophyceae</taxon>
        <taxon>Coleofasciculales</taxon>
        <taxon>Coleofasciculaceae</taxon>
        <taxon>Coleofasciculus</taxon>
    </lineage>
</organism>
<evidence type="ECO:0000256" key="1">
    <source>
        <dbReference type="SAM" id="Phobius"/>
    </source>
</evidence>
<keyword evidence="1" id="KW-1133">Transmembrane helix</keyword>